<protein>
    <submittedName>
        <fullName evidence="1">Uncharacterized protein</fullName>
    </submittedName>
</protein>
<evidence type="ECO:0000313" key="2">
    <source>
        <dbReference type="Proteomes" id="UP001497535"/>
    </source>
</evidence>
<accession>A0ACB1A148</accession>
<evidence type="ECO:0000313" key="1">
    <source>
        <dbReference type="EMBL" id="CAK5084918.1"/>
    </source>
</evidence>
<sequence>MKIYRQNNKEKLKEDNRKYREANKEKRRESGRKYREDNKERLKESNRKYRENNKEKLTESNRKYKQNNKEKRREADRNYSQNNKEKRKEYFQNYREKMKNKKENLKNVDPKVGNIHSDNNEGTSFVNTQNSDVRNKGKLPIIYEERIQFEIDPSNQEEEESKKGETEAHSGEQNQTVVEEPNKISGNCTNHINLNEYPFDLNEKPEDNDENVC</sequence>
<keyword evidence="2" id="KW-1185">Reference proteome</keyword>
<proteinExistence type="predicted"/>
<dbReference type="Proteomes" id="UP001497535">
    <property type="component" value="Unassembled WGS sequence"/>
</dbReference>
<name>A0ACB1A148_MELEN</name>
<gene>
    <name evidence="1" type="ORF">MENTE1834_LOCUS32329</name>
</gene>
<reference evidence="1" key="1">
    <citation type="submission" date="2023-11" db="EMBL/GenBank/DDBJ databases">
        <authorList>
            <person name="Poullet M."/>
        </authorList>
    </citation>
    <scope>NUCLEOTIDE SEQUENCE</scope>
    <source>
        <strain evidence="1">E1834</strain>
    </source>
</reference>
<dbReference type="EMBL" id="CAVMJV010000055">
    <property type="protein sequence ID" value="CAK5084918.1"/>
    <property type="molecule type" value="Genomic_DNA"/>
</dbReference>
<comment type="caution">
    <text evidence="1">The sequence shown here is derived from an EMBL/GenBank/DDBJ whole genome shotgun (WGS) entry which is preliminary data.</text>
</comment>
<organism evidence="1 2">
    <name type="scientific">Meloidogyne enterolobii</name>
    <name type="common">Root-knot nematode worm</name>
    <name type="synonym">Meloidogyne mayaguensis</name>
    <dbReference type="NCBI Taxonomy" id="390850"/>
    <lineage>
        <taxon>Eukaryota</taxon>
        <taxon>Metazoa</taxon>
        <taxon>Ecdysozoa</taxon>
        <taxon>Nematoda</taxon>
        <taxon>Chromadorea</taxon>
        <taxon>Rhabditida</taxon>
        <taxon>Tylenchina</taxon>
        <taxon>Tylenchomorpha</taxon>
        <taxon>Tylenchoidea</taxon>
        <taxon>Meloidogynidae</taxon>
        <taxon>Meloidogyninae</taxon>
        <taxon>Meloidogyne</taxon>
    </lineage>
</organism>